<evidence type="ECO:0000313" key="3">
    <source>
        <dbReference type="Proteomes" id="UP000076503"/>
    </source>
</evidence>
<dbReference type="AlphaFoldDB" id="A0A167E1W4"/>
<gene>
    <name evidence="2" type="ORF">N476_17990</name>
</gene>
<dbReference type="PANTHER" id="PTHR43233:SF1">
    <property type="entry name" value="FAMILY N-ACETYLTRANSFERASE, PUTATIVE (AFU_ORTHOLOGUE AFUA_6G03350)-RELATED"/>
    <property type="match status" value="1"/>
</dbReference>
<dbReference type="GO" id="GO:0016747">
    <property type="term" value="F:acyltransferase activity, transferring groups other than amino-acyl groups"/>
    <property type="evidence" value="ECO:0007669"/>
    <property type="project" value="InterPro"/>
</dbReference>
<dbReference type="PANTHER" id="PTHR43233">
    <property type="entry name" value="FAMILY N-ACETYLTRANSFERASE, PUTATIVE (AFU_ORTHOLOGUE AFUA_6G03350)-RELATED"/>
    <property type="match status" value="1"/>
</dbReference>
<dbReference type="InterPro" id="IPR053144">
    <property type="entry name" value="Acetyltransferase_Butenolide"/>
</dbReference>
<protein>
    <recommendedName>
        <fullName evidence="1">N-acetyltransferase domain-containing protein</fullName>
    </recommendedName>
</protein>
<dbReference type="SUPFAM" id="SSF55729">
    <property type="entry name" value="Acyl-CoA N-acyltransferases (Nat)"/>
    <property type="match status" value="1"/>
</dbReference>
<comment type="caution">
    <text evidence="2">The sequence shown here is derived from an EMBL/GenBank/DDBJ whole genome shotgun (WGS) entry which is preliminary data.</text>
</comment>
<name>A0A167E1W4_9GAMM</name>
<reference evidence="2 3" key="1">
    <citation type="submission" date="2013-07" db="EMBL/GenBank/DDBJ databases">
        <title>Comparative Genomic and Metabolomic Analysis of Twelve Strains of Pseudoalteromonas luteoviolacea.</title>
        <authorList>
            <person name="Vynne N.G."/>
            <person name="Mansson M."/>
            <person name="Gram L."/>
        </authorList>
    </citation>
    <scope>NUCLEOTIDE SEQUENCE [LARGE SCALE GENOMIC DNA]</scope>
    <source>
        <strain evidence="2 3">H33</strain>
    </source>
</reference>
<dbReference type="OrthoDB" id="9775804at2"/>
<dbReference type="RefSeq" id="WP_063362305.1">
    <property type="nucleotide sequence ID" value="NZ_AUXZ01000079.1"/>
</dbReference>
<dbReference type="Pfam" id="PF13673">
    <property type="entry name" value="Acetyltransf_10"/>
    <property type="match status" value="1"/>
</dbReference>
<dbReference type="EMBL" id="AUXZ01000079">
    <property type="protein sequence ID" value="KZN49897.1"/>
    <property type="molecule type" value="Genomic_DNA"/>
</dbReference>
<evidence type="ECO:0000259" key="1">
    <source>
        <dbReference type="PROSITE" id="PS51186"/>
    </source>
</evidence>
<dbReference type="InterPro" id="IPR000182">
    <property type="entry name" value="GNAT_dom"/>
</dbReference>
<proteinExistence type="predicted"/>
<organism evidence="2 3">
    <name type="scientific">Pseudoalteromonas luteoviolacea H33</name>
    <dbReference type="NCBI Taxonomy" id="1365251"/>
    <lineage>
        <taxon>Bacteria</taxon>
        <taxon>Pseudomonadati</taxon>
        <taxon>Pseudomonadota</taxon>
        <taxon>Gammaproteobacteria</taxon>
        <taxon>Alteromonadales</taxon>
        <taxon>Pseudoalteromonadaceae</taxon>
        <taxon>Pseudoalteromonas</taxon>
    </lineage>
</organism>
<dbReference type="PROSITE" id="PS51186">
    <property type="entry name" value="GNAT"/>
    <property type="match status" value="1"/>
</dbReference>
<dbReference type="PATRIC" id="fig|1365251.3.peg.2900"/>
<accession>A0A167E1W4</accession>
<dbReference type="Gene3D" id="3.40.630.30">
    <property type="match status" value="1"/>
</dbReference>
<dbReference type="CDD" id="cd04301">
    <property type="entry name" value="NAT_SF"/>
    <property type="match status" value="1"/>
</dbReference>
<dbReference type="Proteomes" id="UP000076503">
    <property type="component" value="Unassembled WGS sequence"/>
</dbReference>
<dbReference type="InterPro" id="IPR016181">
    <property type="entry name" value="Acyl_CoA_acyltransferase"/>
</dbReference>
<feature type="domain" description="N-acetyltransferase" evidence="1">
    <location>
        <begin position="3"/>
        <end position="137"/>
    </location>
</feature>
<evidence type="ECO:0000313" key="2">
    <source>
        <dbReference type="EMBL" id="KZN49897.1"/>
    </source>
</evidence>
<sequence length="137" mass="14893">MKVKINAIGPSAKEFVQLRTDVGWGDTDLNMAALSLEQSLFHVTARVDSKLVGMGRVIGDGALFFYIQDLAVHPNYQQTGIGGMLMAQIESWLADNASKGATIGLMSARGKESFYARYGYGQRTGMPLGHGMCKFIK</sequence>